<dbReference type="RefSeq" id="WP_033095320.1">
    <property type="nucleotide sequence ID" value="NZ_JQED01000053.1"/>
</dbReference>
<dbReference type="PANTHER" id="PTHR33164:SF5">
    <property type="entry name" value="ORGANIC HYDROPEROXIDE RESISTANCE TRANSCRIPTIONAL REGULATOR"/>
    <property type="match status" value="1"/>
</dbReference>
<dbReference type="OrthoDB" id="9806864at2"/>
<dbReference type="InterPro" id="IPR055166">
    <property type="entry name" value="Transc_reg_Sar_Rot_HTH"/>
</dbReference>
<sequence length="143" mass="16210">MSTNLLLEKQLCFRLYSLNKLMCRLYAPILKDLDLTYPQYLAMLVLWQNMKGISVKDLGNQLDLDSGTLSPLLKRMEARGLLIRVRQSSDERVVIIKLTKEGKALKQSAEHIPGEMFAVTGLTPEKLFSLNQDLDQLMANING</sequence>
<comment type="caution">
    <text evidence="7">The sequence shown here is derived from an EMBL/GenBank/DDBJ whole genome shotgun (WGS) entry which is preliminary data.</text>
</comment>
<dbReference type="SMART" id="SM00347">
    <property type="entry name" value="HTH_MARR"/>
    <property type="match status" value="1"/>
</dbReference>
<organism evidence="7 8">
    <name type="scientific">Colwellia psychrerythraea</name>
    <name type="common">Vibrio psychroerythus</name>
    <dbReference type="NCBI Taxonomy" id="28229"/>
    <lineage>
        <taxon>Bacteria</taxon>
        <taxon>Pseudomonadati</taxon>
        <taxon>Pseudomonadota</taxon>
        <taxon>Gammaproteobacteria</taxon>
        <taxon>Alteromonadales</taxon>
        <taxon>Colwelliaceae</taxon>
        <taxon>Colwellia</taxon>
    </lineage>
</organism>
<evidence type="ECO:0000256" key="4">
    <source>
        <dbReference type="ARBA" id="ARBA00023125"/>
    </source>
</evidence>
<dbReference type="GO" id="GO:0006950">
    <property type="term" value="P:response to stress"/>
    <property type="evidence" value="ECO:0007669"/>
    <property type="project" value="TreeGrafter"/>
</dbReference>
<name>A0A099KC93_COLPS</name>
<dbReference type="GO" id="GO:0005737">
    <property type="term" value="C:cytoplasm"/>
    <property type="evidence" value="ECO:0007669"/>
    <property type="project" value="UniProtKB-SubCell"/>
</dbReference>
<keyword evidence="3" id="KW-0805">Transcription regulation</keyword>
<dbReference type="PANTHER" id="PTHR33164">
    <property type="entry name" value="TRANSCRIPTIONAL REGULATOR, MARR FAMILY"/>
    <property type="match status" value="1"/>
</dbReference>
<evidence type="ECO:0000313" key="8">
    <source>
        <dbReference type="Proteomes" id="UP000029843"/>
    </source>
</evidence>
<dbReference type="AlphaFoldDB" id="A0A099KC93"/>
<dbReference type="Proteomes" id="UP000029843">
    <property type="component" value="Unassembled WGS sequence"/>
</dbReference>
<feature type="domain" description="HTH marR-type" evidence="6">
    <location>
        <begin position="8"/>
        <end position="139"/>
    </location>
</feature>
<accession>A0A099KC93</accession>
<dbReference type="GO" id="GO:0003677">
    <property type="term" value="F:DNA binding"/>
    <property type="evidence" value="ECO:0007669"/>
    <property type="project" value="UniProtKB-KW"/>
</dbReference>
<dbReference type="InterPro" id="IPR036390">
    <property type="entry name" value="WH_DNA-bd_sf"/>
</dbReference>
<dbReference type="EMBL" id="JQED01000053">
    <property type="protein sequence ID" value="KGJ87617.1"/>
    <property type="molecule type" value="Genomic_DNA"/>
</dbReference>
<dbReference type="SUPFAM" id="SSF46785">
    <property type="entry name" value="Winged helix' DNA-binding domain"/>
    <property type="match status" value="1"/>
</dbReference>
<evidence type="ECO:0000313" key="7">
    <source>
        <dbReference type="EMBL" id="KGJ87617.1"/>
    </source>
</evidence>
<keyword evidence="5" id="KW-0804">Transcription</keyword>
<evidence type="ECO:0000256" key="3">
    <source>
        <dbReference type="ARBA" id="ARBA00023015"/>
    </source>
</evidence>
<dbReference type="InterPro" id="IPR039422">
    <property type="entry name" value="MarR/SlyA-like"/>
</dbReference>
<evidence type="ECO:0000259" key="6">
    <source>
        <dbReference type="PROSITE" id="PS50995"/>
    </source>
</evidence>
<dbReference type="PATRIC" id="fig|28229.4.peg.3717"/>
<dbReference type="FunFam" id="1.10.10.10:FF:000163">
    <property type="entry name" value="MarR family transcriptional regulator"/>
    <property type="match status" value="1"/>
</dbReference>
<evidence type="ECO:0000256" key="5">
    <source>
        <dbReference type="ARBA" id="ARBA00023163"/>
    </source>
</evidence>
<evidence type="ECO:0000256" key="2">
    <source>
        <dbReference type="ARBA" id="ARBA00022490"/>
    </source>
</evidence>
<dbReference type="Pfam" id="PF22381">
    <property type="entry name" value="Staph_reg_Sar_Rot"/>
    <property type="match status" value="1"/>
</dbReference>
<evidence type="ECO:0000256" key="1">
    <source>
        <dbReference type="ARBA" id="ARBA00004496"/>
    </source>
</evidence>
<protein>
    <submittedName>
        <fullName evidence="7">Transcriptional regulator, MarR family</fullName>
    </submittedName>
</protein>
<dbReference type="InterPro" id="IPR000835">
    <property type="entry name" value="HTH_MarR-typ"/>
</dbReference>
<gene>
    <name evidence="7" type="ORF">ND2E_4355</name>
</gene>
<dbReference type="PROSITE" id="PS50995">
    <property type="entry name" value="HTH_MARR_2"/>
    <property type="match status" value="1"/>
</dbReference>
<keyword evidence="2" id="KW-0963">Cytoplasm</keyword>
<comment type="subcellular location">
    <subcellularLocation>
        <location evidence="1">Cytoplasm</location>
    </subcellularLocation>
</comment>
<dbReference type="Gene3D" id="1.10.10.10">
    <property type="entry name" value="Winged helix-like DNA-binding domain superfamily/Winged helix DNA-binding domain"/>
    <property type="match status" value="1"/>
</dbReference>
<proteinExistence type="predicted"/>
<dbReference type="GO" id="GO:0003700">
    <property type="term" value="F:DNA-binding transcription factor activity"/>
    <property type="evidence" value="ECO:0007669"/>
    <property type="project" value="InterPro"/>
</dbReference>
<reference evidence="7 8" key="1">
    <citation type="submission" date="2014-08" db="EMBL/GenBank/DDBJ databases">
        <title>Genomic and Phenotypic Diversity of Colwellia psychrerythraea strains from Disparate Marine Basins.</title>
        <authorList>
            <person name="Techtmann S.M."/>
            <person name="Stelling S.C."/>
            <person name="Utturkar S.M."/>
            <person name="Alshibli N."/>
            <person name="Harris A."/>
            <person name="Brown S.D."/>
            <person name="Hazen T.C."/>
        </authorList>
    </citation>
    <scope>NUCLEOTIDE SEQUENCE [LARGE SCALE GENOMIC DNA]</scope>
    <source>
        <strain evidence="7 8">ND2E</strain>
    </source>
</reference>
<dbReference type="PRINTS" id="PR00598">
    <property type="entry name" value="HTHMARR"/>
</dbReference>
<keyword evidence="4" id="KW-0238">DNA-binding</keyword>
<dbReference type="InterPro" id="IPR036388">
    <property type="entry name" value="WH-like_DNA-bd_sf"/>
</dbReference>